<dbReference type="CDD" id="cd09023">
    <property type="entry name" value="Aldose_epim_Ec_c4013"/>
    <property type="match status" value="1"/>
</dbReference>
<dbReference type="AlphaFoldDB" id="A0A147ETD1"/>
<evidence type="ECO:0000313" key="1">
    <source>
        <dbReference type="EMBL" id="KTR88190.1"/>
    </source>
</evidence>
<dbReference type="Gene3D" id="2.70.98.10">
    <property type="match status" value="1"/>
</dbReference>
<dbReference type="Proteomes" id="UP000075025">
    <property type="component" value="Unassembled WGS sequence"/>
</dbReference>
<evidence type="ECO:0000313" key="2">
    <source>
        <dbReference type="Proteomes" id="UP000075025"/>
    </source>
</evidence>
<gene>
    <name evidence="1" type="ORF">NS220_16520</name>
</gene>
<accession>A0A147ETD1</accession>
<dbReference type="PATRIC" id="fig|2033.6.peg.869"/>
<dbReference type="GO" id="GO:0030246">
    <property type="term" value="F:carbohydrate binding"/>
    <property type="evidence" value="ECO:0007669"/>
    <property type="project" value="InterPro"/>
</dbReference>
<protein>
    <recommendedName>
        <fullName evidence="3">DUF4432 domain-containing protein</fullName>
    </recommendedName>
</protein>
<dbReference type="RefSeq" id="WP_058625094.1">
    <property type="nucleotide sequence ID" value="NZ_LDRT01000144.1"/>
</dbReference>
<dbReference type="InterPro" id="IPR027839">
    <property type="entry name" value="DUF4432"/>
</dbReference>
<reference evidence="1 2" key="1">
    <citation type="journal article" date="2016" name="Front. Microbiol.">
        <title>Genomic Resource of Rice Seed Associated Bacteria.</title>
        <authorList>
            <person name="Midha S."/>
            <person name="Bansal K."/>
            <person name="Sharma S."/>
            <person name="Kumar N."/>
            <person name="Patil P.P."/>
            <person name="Chaudhry V."/>
            <person name="Patil P.B."/>
        </authorList>
    </citation>
    <scope>NUCLEOTIDE SEQUENCE [LARGE SCALE GENOMIC DNA]</scope>
    <source>
        <strain evidence="1 2">NS220</strain>
    </source>
</reference>
<dbReference type="InterPro" id="IPR014718">
    <property type="entry name" value="GH-type_carb-bd"/>
</dbReference>
<dbReference type="EMBL" id="LDRT01000144">
    <property type="protein sequence ID" value="KTR88190.1"/>
    <property type="molecule type" value="Genomic_DNA"/>
</dbReference>
<comment type="caution">
    <text evidence="1">The sequence shown here is derived from an EMBL/GenBank/DDBJ whole genome shotgun (WGS) entry which is preliminary data.</text>
</comment>
<sequence length="332" mass="35287">MGELYGSTIDEARRRIGSSAQLASVEASVRTDGPDAGTRRLRMIAGELEVELLPDRGLDLGQVRHRGVPLAWVSPTGWPRPGAGGFGASFGGGLVTTCGLLSFGPPSVDAEGEHPQHGRYSGLAASVTRAEVAEDAVIVEATVVEATVLGAHLELRRRVRLPFGEGRIELRDEIVNRGARAVEPMVLYHVNLGWPVVDAGSVLHSPAERVAARDAEAEVGLASWAEFPEPVAHYPEQVFAHRLPADRRVAAEVISRAGLGIRISFDTAVLPGMFQWRVAQEGAAVLGVEPATAATILGRADARAKGLLRELAPGAAWELGLDIDVIRDRPVT</sequence>
<organism evidence="1 2">
    <name type="scientific">Microbacterium testaceum</name>
    <name type="common">Aureobacterium testaceum</name>
    <name type="synonym">Brevibacterium testaceum</name>
    <dbReference type="NCBI Taxonomy" id="2033"/>
    <lineage>
        <taxon>Bacteria</taxon>
        <taxon>Bacillati</taxon>
        <taxon>Actinomycetota</taxon>
        <taxon>Actinomycetes</taxon>
        <taxon>Micrococcales</taxon>
        <taxon>Microbacteriaceae</taxon>
        <taxon>Microbacterium</taxon>
    </lineage>
</organism>
<evidence type="ECO:0008006" key="3">
    <source>
        <dbReference type="Google" id="ProtNLM"/>
    </source>
</evidence>
<proteinExistence type="predicted"/>
<dbReference type="Pfam" id="PF14486">
    <property type="entry name" value="DUF4432"/>
    <property type="match status" value="1"/>
</dbReference>
<name>A0A147ETD1_MICTE</name>